<accession>A0ACA9STZ0</accession>
<comment type="caution">
    <text evidence="1">The sequence shown here is derived from an EMBL/GenBank/DDBJ whole genome shotgun (WGS) entry which is preliminary data.</text>
</comment>
<dbReference type="Proteomes" id="UP000789920">
    <property type="component" value="Unassembled WGS sequence"/>
</dbReference>
<feature type="non-terminal residue" evidence="1">
    <location>
        <position position="69"/>
    </location>
</feature>
<feature type="non-terminal residue" evidence="1">
    <location>
        <position position="1"/>
    </location>
</feature>
<evidence type="ECO:0000313" key="2">
    <source>
        <dbReference type="Proteomes" id="UP000789920"/>
    </source>
</evidence>
<dbReference type="EMBL" id="CAJVQC010163200">
    <property type="protein sequence ID" value="CAG8848971.1"/>
    <property type="molecule type" value="Genomic_DNA"/>
</dbReference>
<protein>
    <submittedName>
        <fullName evidence="1">22636_t:CDS:1</fullName>
    </submittedName>
</protein>
<gene>
    <name evidence="1" type="ORF">RPERSI_LOCUS35384</name>
</gene>
<organism evidence="1 2">
    <name type="scientific">Racocetra persica</name>
    <dbReference type="NCBI Taxonomy" id="160502"/>
    <lineage>
        <taxon>Eukaryota</taxon>
        <taxon>Fungi</taxon>
        <taxon>Fungi incertae sedis</taxon>
        <taxon>Mucoromycota</taxon>
        <taxon>Glomeromycotina</taxon>
        <taxon>Glomeromycetes</taxon>
        <taxon>Diversisporales</taxon>
        <taxon>Gigasporaceae</taxon>
        <taxon>Racocetra</taxon>
    </lineage>
</organism>
<evidence type="ECO:0000313" key="1">
    <source>
        <dbReference type="EMBL" id="CAG8848971.1"/>
    </source>
</evidence>
<proteinExistence type="predicted"/>
<name>A0ACA9STZ0_9GLOM</name>
<reference evidence="1" key="1">
    <citation type="submission" date="2021-06" db="EMBL/GenBank/DDBJ databases">
        <authorList>
            <person name="Kallberg Y."/>
            <person name="Tangrot J."/>
            <person name="Rosling A."/>
        </authorList>
    </citation>
    <scope>NUCLEOTIDE SEQUENCE</scope>
    <source>
        <strain evidence="1">MA461A</strain>
    </source>
</reference>
<sequence>HEKIIKHLPDNKYASTTQMHSPFALIMNIITNVANSTIVSTTEDIVREIHQIFANAECDNETKIRPNIH</sequence>
<keyword evidence="2" id="KW-1185">Reference proteome</keyword>